<dbReference type="Proteomes" id="UP000886865">
    <property type="component" value="Unassembled WGS sequence"/>
</dbReference>
<proteinExistence type="predicted"/>
<name>A0A9D1FJC4_9BACT</name>
<dbReference type="EMBL" id="DVJQ01000049">
    <property type="protein sequence ID" value="HIS74547.1"/>
    <property type="molecule type" value="Genomic_DNA"/>
</dbReference>
<reference evidence="1" key="1">
    <citation type="submission" date="2020-10" db="EMBL/GenBank/DDBJ databases">
        <authorList>
            <person name="Gilroy R."/>
        </authorList>
    </citation>
    <scope>NUCLEOTIDE SEQUENCE</scope>
    <source>
        <strain evidence="1">CHK152-2871</strain>
    </source>
</reference>
<sequence>MQNNFDSLDNLDIQVRKSSVVQERAGLVAVYMYKQFLDFQQSSQLTQETFIKMIDTMQSVVEYLKQSFKIRNIPTQNVYYEVDNSQTLAYVNILWHKITFTSRFNISPKALPQDGRAPLFCGRIFALNGNYNAIMKGADDYESQMKALLDNEIASLYVPAEKTQNSIMTIRHKDNQEFLISPIDAPREFLLKVIELVCAGGQFHEQGAKKLF</sequence>
<organism evidence="1 2">
    <name type="scientific">Candidatus Galligastranaerophilus intestinavium</name>
    <dbReference type="NCBI Taxonomy" id="2840836"/>
    <lineage>
        <taxon>Bacteria</taxon>
        <taxon>Candidatus Galligastranaerophilus</taxon>
    </lineage>
</organism>
<evidence type="ECO:0000313" key="1">
    <source>
        <dbReference type="EMBL" id="HIS74547.1"/>
    </source>
</evidence>
<comment type="caution">
    <text evidence="1">The sequence shown here is derived from an EMBL/GenBank/DDBJ whole genome shotgun (WGS) entry which is preliminary data.</text>
</comment>
<reference evidence="1" key="2">
    <citation type="journal article" date="2021" name="PeerJ">
        <title>Extensive microbial diversity within the chicken gut microbiome revealed by metagenomics and culture.</title>
        <authorList>
            <person name="Gilroy R."/>
            <person name="Ravi A."/>
            <person name="Getino M."/>
            <person name="Pursley I."/>
            <person name="Horton D.L."/>
            <person name="Alikhan N.F."/>
            <person name="Baker D."/>
            <person name="Gharbi K."/>
            <person name="Hall N."/>
            <person name="Watson M."/>
            <person name="Adriaenssens E.M."/>
            <person name="Foster-Nyarko E."/>
            <person name="Jarju S."/>
            <person name="Secka A."/>
            <person name="Antonio M."/>
            <person name="Oren A."/>
            <person name="Chaudhuri R.R."/>
            <person name="La Ragione R."/>
            <person name="Hildebrand F."/>
            <person name="Pallen M.J."/>
        </authorList>
    </citation>
    <scope>NUCLEOTIDE SEQUENCE</scope>
    <source>
        <strain evidence="1">CHK152-2871</strain>
    </source>
</reference>
<evidence type="ECO:0000313" key="2">
    <source>
        <dbReference type="Proteomes" id="UP000886865"/>
    </source>
</evidence>
<protein>
    <submittedName>
        <fullName evidence="1">Uncharacterized protein</fullName>
    </submittedName>
</protein>
<dbReference type="AlphaFoldDB" id="A0A9D1FJC4"/>
<accession>A0A9D1FJC4</accession>
<gene>
    <name evidence="1" type="ORF">IAA86_05970</name>
</gene>